<keyword evidence="2" id="KW-1185">Reference proteome</keyword>
<accession>A0ACC2GAA4</accession>
<comment type="caution">
    <text evidence="1">The sequence shown here is derived from an EMBL/GenBank/DDBJ whole genome shotgun (WGS) entry which is preliminary data.</text>
</comment>
<dbReference type="EMBL" id="CM055742">
    <property type="protein sequence ID" value="KAJ8000571.1"/>
    <property type="molecule type" value="Genomic_DNA"/>
</dbReference>
<evidence type="ECO:0000313" key="2">
    <source>
        <dbReference type="Proteomes" id="UP001157502"/>
    </source>
</evidence>
<dbReference type="Proteomes" id="UP001157502">
    <property type="component" value="Chromosome 15"/>
</dbReference>
<evidence type="ECO:0000313" key="1">
    <source>
        <dbReference type="EMBL" id="KAJ8000571.1"/>
    </source>
</evidence>
<sequence length="97" mass="10292">MGLRPAFLRSRALVVWLNTRASGFRRAILGGADTSLAIRDSGSTCPLGRESATATLCCQGPVSPSLPVGRREEPSPESEDIWRPQTQIASSVSVSGH</sequence>
<proteinExistence type="predicted"/>
<gene>
    <name evidence="1" type="ORF">DPEC_G00181770</name>
</gene>
<reference evidence="1" key="1">
    <citation type="submission" date="2021-05" db="EMBL/GenBank/DDBJ databases">
        <authorList>
            <person name="Pan Q."/>
            <person name="Jouanno E."/>
            <person name="Zahm M."/>
            <person name="Klopp C."/>
            <person name="Cabau C."/>
            <person name="Louis A."/>
            <person name="Berthelot C."/>
            <person name="Parey E."/>
            <person name="Roest Crollius H."/>
            <person name="Montfort J."/>
            <person name="Robinson-Rechavi M."/>
            <person name="Bouchez O."/>
            <person name="Lampietro C."/>
            <person name="Lopez Roques C."/>
            <person name="Donnadieu C."/>
            <person name="Postlethwait J."/>
            <person name="Bobe J."/>
            <person name="Dillon D."/>
            <person name="Chandos A."/>
            <person name="von Hippel F."/>
            <person name="Guiguen Y."/>
        </authorList>
    </citation>
    <scope>NUCLEOTIDE SEQUENCE</scope>
    <source>
        <strain evidence="1">YG-Jan2019</strain>
    </source>
</reference>
<organism evidence="1 2">
    <name type="scientific">Dallia pectoralis</name>
    <name type="common">Alaska blackfish</name>
    <dbReference type="NCBI Taxonomy" id="75939"/>
    <lineage>
        <taxon>Eukaryota</taxon>
        <taxon>Metazoa</taxon>
        <taxon>Chordata</taxon>
        <taxon>Craniata</taxon>
        <taxon>Vertebrata</taxon>
        <taxon>Euteleostomi</taxon>
        <taxon>Actinopterygii</taxon>
        <taxon>Neopterygii</taxon>
        <taxon>Teleostei</taxon>
        <taxon>Protacanthopterygii</taxon>
        <taxon>Esociformes</taxon>
        <taxon>Umbridae</taxon>
        <taxon>Dallia</taxon>
    </lineage>
</organism>
<protein>
    <submittedName>
        <fullName evidence="1">Uncharacterized protein</fullName>
    </submittedName>
</protein>
<name>A0ACC2GAA4_DALPE</name>